<dbReference type="AlphaFoldDB" id="A0A1G2QTT2"/>
<proteinExistence type="inferred from homology"/>
<sequence length="149" mass="15995">MLTIRLFRVGRKNQPAFKIVVCDKQNAASRGRFVEEVGFYDPLTKQRNLKGDRVKYWLSVGAKASPTVHNMLVTDKVVEGPKIAKHKLSKKPASPIGGPASPNASQGGPAEQATEQAVPPKAEETPDAPETTLPTAPENSPSETPQKAA</sequence>
<protein>
    <recommendedName>
        <fullName evidence="3">Small ribosomal subunit protein bS16</fullName>
    </recommendedName>
</protein>
<organism evidence="5 6">
    <name type="scientific">Candidatus Wildermuthbacteria bacterium RIFCSPHIGHO2_01_FULL_48_27b</name>
    <dbReference type="NCBI Taxonomy" id="1802447"/>
    <lineage>
        <taxon>Bacteria</taxon>
        <taxon>Candidatus Wildermuthiibacteriota</taxon>
    </lineage>
</organism>
<dbReference type="EMBL" id="MHTS01000024">
    <property type="protein sequence ID" value="OHA63923.1"/>
    <property type="molecule type" value="Genomic_DNA"/>
</dbReference>
<feature type="region of interest" description="Disordered" evidence="4">
    <location>
        <begin position="79"/>
        <end position="149"/>
    </location>
</feature>
<feature type="compositionally biased region" description="Polar residues" evidence="4">
    <location>
        <begin position="132"/>
        <end position="149"/>
    </location>
</feature>
<keyword evidence="2 3" id="KW-0687">Ribonucleoprotein</keyword>
<dbReference type="HAMAP" id="MF_00385">
    <property type="entry name" value="Ribosomal_bS16"/>
    <property type="match status" value="1"/>
</dbReference>
<evidence type="ECO:0000256" key="2">
    <source>
        <dbReference type="ARBA" id="ARBA00023274"/>
    </source>
</evidence>
<comment type="similarity">
    <text evidence="3">Belongs to the bacterial ribosomal protein bS16 family.</text>
</comment>
<dbReference type="SUPFAM" id="SSF54565">
    <property type="entry name" value="Ribosomal protein S16"/>
    <property type="match status" value="1"/>
</dbReference>
<dbReference type="PANTHER" id="PTHR12919">
    <property type="entry name" value="30S RIBOSOMAL PROTEIN S16"/>
    <property type="match status" value="1"/>
</dbReference>
<dbReference type="PANTHER" id="PTHR12919:SF20">
    <property type="entry name" value="SMALL RIBOSOMAL SUBUNIT PROTEIN BS16M"/>
    <property type="match status" value="1"/>
</dbReference>
<accession>A0A1G2QTT2</accession>
<reference evidence="5 6" key="1">
    <citation type="journal article" date="2016" name="Nat. Commun.">
        <title>Thousands of microbial genomes shed light on interconnected biogeochemical processes in an aquifer system.</title>
        <authorList>
            <person name="Anantharaman K."/>
            <person name="Brown C.T."/>
            <person name="Hug L.A."/>
            <person name="Sharon I."/>
            <person name="Castelle C.J."/>
            <person name="Probst A.J."/>
            <person name="Thomas B.C."/>
            <person name="Singh A."/>
            <person name="Wilkins M.J."/>
            <person name="Karaoz U."/>
            <person name="Brodie E.L."/>
            <person name="Williams K.H."/>
            <person name="Hubbard S.S."/>
            <person name="Banfield J.F."/>
        </authorList>
    </citation>
    <scope>NUCLEOTIDE SEQUENCE [LARGE SCALE GENOMIC DNA]</scope>
</reference>
<dbReference type="Proteomes" id="UP000178170">
    <property type="component" value="Unassembled WGS sequence"/>
</dbReference>
<dbReference type="Gene3D" id="3.30.1320.10">
    <property type="match status" value="1"/>
</dbReference>
<dbReference type="GO" id="GO:0005737">
    <property type="term" value="C:cytoplasm"/>
    <property type="evidence" value="ECO:0007669"/>
    <property type="project" value="UniProtKB-ARBA"/>
</dbReference>
<evidence type="ECO:0000313" key="6">
    <source>
        <dbReference type="Proteomes" id="UP000178170"/>
    </source>
</evidence>
<gene>
    <name evidence="3" type="primary">rpsP</name>
    <name evidence="5" type="ORF">A2843_01255</name>
</gene>
<dbReference type="InterPro" id="IPR023803">
    <property type="entry name" value="Ribosomal_bS16_dom_sf"/>
</dbReference>
<dbReference type="GO" id="GO:0003735">
    <property type="term" value="F:structural constituent of ribosome"/>
    <property type="evidence" value="ECO:0007669"/>
    <property type="project" value="InterPro"/>
</dbReference>
<dbReference type="NCBIfam" id="TIGR00002">
    <property type="entry name" value="S16"/>
    <property type="match status" value="1"/>
</dbReference>
<dbReference type="InterPro" id="IPR000307">
    <property type="entry name" value="Ribosomal_bS16"/>
</dbReference>
<dbReference type="GO" id="GO:0006412">
    <property type="term" value="P:translation"/>
    <property type="evidence" value="ECO:0007669"/>
    <property type="project" value="UniProtKB-UniRule"/>
</dbReference>
<evidence type="ECO:0000256" key="4">
    <source>
        <dbReference type="SAM" id="MobiDB-lite"/>
    </source>
</evidence>
<evidence type="ECO:0000256" key="3">
    <source>
        <dbReference type="HAMAP-Rule" id="MF_00385"/>
    </source>
</evidence>
<dbReference type="GO" id="GO:0015935">
    <property type="term" value="C:small ribosomal subunit"/>
    <property type="evidence" value="ECO:0007669"/>
    <property type="project" value="TreeGrafter"/>
</dbReference>
<keyword evidence="1 3" id="KW-0689">Ribosomal protein</keyword>
<name>A0A1G2QTT2_9BACT</name>
<comment type="caution">
    <text evidence="5">The sequence shown here is derived from an EMBL/GenBank/DDBJ whole genome shotgun (WGS) entry which is preliminary data.</text>
</comment>
<dbReference type="Pfam" id="PF00886">
    <property type="entry name" value="Ribosomal_S16"/>
    <property type="match status" value="1"/>
</dbReference>
<evidence type="ECO:0000313" key="5">
    <source>
        <dbReference type="EMBL" id="OHA63923.1"/>
    </source>
</evidence>
<evidence type="ECO:0000256" key="1">
    <source>
        <dbReference type="ARBA" id="ARBA00022980"/>
    </source>
</evidence>